<gene>
    <name evidence="1" type="ORF">BP5553_00191</name>
</gene>
<dbReference type="OrthoDB" id="3000060at2759"/>
<accession>A0A370TXG6</accession>
<dbReference type="STRING" id="2656787.A0A370TXG6"/>
<organism evidence="1 2">
    <name type="scientific">Venustampulla echinocandica</name>
    <dbReference type="NCBI Taxonomy" id="2656787"/>
    <lineage>
        <taxon>Eukaryota</taxon>
        <taxon>Fungi</taxon>
        <taxon>Dikarya</taxon>
        <taxon>Ascomycota</taxon>
        <taxon>Pezizomycotina</taxon>
        <taxon>Leotiomycetes</taxon>
        <taxon>Helotiales</taxon>
        <taxon>Pleuroascaceae</taxon>
        <taxon>Venustampulla</taxon>
    </lineage>
</organism>
<proteinExistence type="predicted"/>
<evidence type="ECO:0000313" key="2">
    <source>
        <dbReference type="Proteomes" id="UP000254866"/>
    </source>
</evidence>
<comment type="caution">
    <text evidence="1">The sequence shown here is derived from an EMBL/GenBank/DDBJ whole genome shotgun (WGS) entry which is preliminary data.</text>
</comment>
<dbReference type="AlphaFoldDB" id="A0A370TXG6"/>
<dbReference type="RefSeq" id="XP_031872868.1">
    <property type="nucleotide sequence ID" value="XM_032008814.1"/>
</dbReference>
<dbReference type="GeneID" id="43593040"/>
<reference evidence="1 2" key="1">
    <citation type="journal article" date="2018" name="IMA Fungus">
        <title>IMA Genome-F 9: Draft genome sequence of Annulohypoxylon stygium, Aspergillus mulundensis, Berkeleyomyces basicola (syn. Thielaviopsis basicola), Ceratocystis smalleyi, two Cercospora beticola strains, Coleophoma cylindrospora, Fusarium fracticaudum, Phialophora cf. hyalina, and Morchella septimelata.</title>
        <authorList>
            <person name="Wingfield B.D."/>
            <person name="Bills G.F."/>
            <person name="Dong Y."/>
            <person name="Huang W."/>
            <person name="Nel W.J."/>
            <person name="Swalarsk-Parry B.S."/>
            <person name="Vaghefi N."/>
            <person name="Wilken P.M."/>
            <person name="An Z."/>
            <person name="de Beer Z.W."/>
            <person name="De Vos L."/>
            <person name="Chen L."/>
            <person name="Duong T.A."/>
            <person name="Gao Y."/>
            <person name="Hammerbacher A."/>
            <person name="Kikkert J.R."/>
            <person name="Li Y."/>
            <person name="Li H."/>
            <person name="Li K."/>
            <person name="Li Q."/>
            <person name="Liu X."/>
            <person name="Ma X."/>
            <person name="Naidoo K."/>
            <person name="Pethybridge S.J."/>
            <person name="Sun J."/>
            <person name="Steenkamp E.T."/>
            <person name="van der Nest M.A."/>
            <person name="van Wyk S."/>
            <person name="Wingfield M.J."/>
            <person name="Xiong C."/>
            <person name="Yue Q."/>
            <person name="Zhang X."/>
        </authorList>
    </citation>
    <scope>NUCLEOTIDE SEQUENCE [LARGE SCALE GENOMIC DNA]</scope>
    <source>
        <strain evidence="1 2">BP 5553</strain>
    </source>
</reference>
<dbReference type="EMBL" id="NPIC01000001">
    <property type="protein sequence ID" value="RDL40212.1"/>
    <property type="molecule type" value="Genomic_DNA"/>
</dbReference>
<protein>
    <submittedName>
        <fullName evidence="1">Uncharacterized protein</fullName>
    </submittedName>
</protein>
<evidence type="ECO:0000313" key="1">
    <source>
        <dbReference type="EMBL" id="RDL40212.1"/>
    </source>
</evidence>
<name>A0A370TXG6_9HELO</name>
<dbReference type="Proteomes" id="UP000254866">
    <property type="component" value="Unassembled WGS sequence"/>
</dbReference>
<sequence>MSLLGDDTLGGNSDHLRFREFIAGEQCDNDELEYFNQTLDYCYNTMTEATEYALFLDLNIRDIQCFNVETWFEHGADLSASAIVEFRRVSGVRHIASKTLTAIISRSRYQPILQLIFSSNLFDLATRGAAYIKPRQYLAIALAESDLDMDQIRDGITMLLRFKSARYMDLADTDHGREVRNNREVVRHRDIFHTTIEKLRNRL</sequence>
<keyword evidence="2" id="KW-1185">Reference proteome</keyword>